<dbReference type="Pfam" id="PF01827">
    <property type="entry name" value="FTH"/>
    <property type="match status" value="1"/>
</dbReference>
<organism evidence="3">
    <name type="scientific">Caenorhabditis remanei</name>
    <name type="common">Caenorhabditis vulgaris</name>
    <dbReference type="NCBI Taxonomy" id="31234"/>
    <lineage>
        <taxon>Eukaryota</taxon>
        <taxon>Metazoa</taxon>
        <taxon>Ecdysozoa</taxon>
        <taxon>Nematoda</taxon>
        <taxon>Chromadorea</taxon>
        <taxon>Rhabditida</taxon>
        <taxon>Rhabditina</taxon>
        <taxon>Rhabditomorpha</taxon>
        <taxon>Rhabditoidea</taxon>
        <taxon>Rhabditidae</taxon>
        <taxon>Peloderinae</taxon>
        <taxon>Caenorhabditis</taxon>
    </lineage>
</organism>
<name>E3NBE2_CAERE</name>
<dbReference type="InterPro" id="IPR002900">
    <property type="entry name" value="DUF38/FTH_CAE_spp"/>
</dbReference>
<evidence type="ECO:0000259" key="1">
    <source>
        <dbReference type="PROSITE" id="PS50181"/>
    </source>
</evidence>
<dbReference type="InterPro" id="IPR041426">
    <property type="entry name" value="Mos1_HTH"/>
</dbReference>
<evidence type="ECO:0000313" key="3">
    <source>
        <dbReference type="Proteomes" id="UP000008281"/>
    </source>
</evidence>
<dbReference type="Pfam" id="PF00646">
    <property type="entry name" value="F-box"/>
    <property type="match status" value="1"/>
</dbReference>
<accession>E3NBE2</accession>
<dbReference type="EMBL" id="DS268585">
    <property type="protein sequence ID" value="EFO91929.1"/>
    <property type="molecule type" value="Genomic_DNA"/>
</dbReference>
<feature type="domain" description="F-box" evidence="1">
    <location>
        <begin position="83"/>
        <end position="130"/>
    </location>
</feature>
<reference evidence="2" key="1">
    <citation type="submission" date="2007-07" db="EMBL/GenBank/DDBJ databases">
        <title>PCAP assembly of the Caenorhabditis remanei genome.</title>
        <authorList>
            <consortium name="The Caenorhabditis remanei Sequencing Consortium"/>
            <person name="Wilson R.K."/>
        </authorList>
    </citation>
    <scope>NUCLEOTIDE SEQUENCE [LARGE SCALE GENOMIC DNA]</scope>
    <source>
        <strain evidence="2">PB4641</strain>
    </source>
</reference>
<dbReference type="STRING" id="31234.E3NBE2"/>
<keyword evidence="3" id="KW-1185">Reference proteome</keyword>
<dbReference type="PROSITE" id="PS50181">
    <property type="entry name" value="FBOX"/>
    <property type="match status" value="1"/>
</dbReference>
<proteinExistence type="predicted"/>
<gene>
    <name evidence="2" type="ORF">CRE_11455</name>
</gene>
<dbReference type="SMART" id="SM00256">
    <property type="entry name" value="FBOX"/>
    <property type="match status" value="1"/>
</dbReference>
<dbReference type="Pfam" id="PF17906">
    <property type="entry name" value="HTH_48"/>
    <property type="match status" value="1"/>
</dbReference>
<dbReference type="Proteomes" id="UP000008281">
    <property type="component" value="Unassembled WGS sequence"/>
</dbReference>
<protein>
    <recommendedName>
        <fullName evidence="1">F-box domain-containing protein</fullName>
    </recommendedName>
</protein>
<dbReference type="InterPro" id="IPR036047">
    <property type="entry name" value="F-box-like_dom_sf"/>
</dbReference>
<dbReference type="InParanoid" id="E3NBE2"/>
<evidence type="ECO:0000313" key="2">
    <source>
        <dbReference type="EMBL" id="EFO91929.1"/>
    </source>
</evidence>
<dbReference type="AlphaFoldDB" id="E3NBE2"/>
<dbReference type="OrthoDB" id="10034054at2759"/>
<dbReference type="SUPFAM" id="SSF81383">
    <property type="entry name" value="F-box domain"/>
    <property type="match status" value="1"/>
</dbReference>
<dbReference type="HOGENOM" id="CLU_030831_3_3_1"/>
<sequence>MAEVTDKDPLALRGRILKEFEKVQAEIATKPELWRKWSFEAHERLREAMGVDFLDYPELEFWFSRFLQGNFELDYDRSSDPKARSIIDLPLDVFNKIGEYLQLKDRMHLRDVCKDFRYQVDNWDLKLDEIFYNGANEWRVTPTLGQRSFWVCNYGQNEENIFSYCPYRNPTSFVMGALKLPKLQVDKLTILDQDIYWNELIEELNKSNQKLHVKKVEFPFYSSKIDLHFMIPTVLEEITMVLWNPTREEMSKIIESEQCQSAKMVYIESGACTSRFPLDALYNCPIFTLRLREKPADGLKSKFLKVCFFLNPTKSVQFSSYFQALMKYGDVKKCVLYAEREILSYFNEPEVKVPNFPSLRRYPISGTNDFYELEHVVEVNRYRHQEEFVSLERKH</sequence>
<dbReference type="CDD" id="cd22150">
    <property type="entry name" value="F-box_CeFBXA-like"/>
    <property type="match status" value="1"/>
</dbReference>
<dbReference type="InterPro" id="IPR001810">
    <property type="entry name" value="F-box_dom"/>
</dbReference>